<dbReference type="Pfam" id="PF13271">
    <property type="entry name" value="DUF4062"/>
    <property type="match status" value="1"/>
</dbReference>
<feature type="domain" description="DUF4062" evidence="2">
    <location>
        <begin position="7"/>
        <end position="89"/>
    </location>
</feature>
<sequence>MAKKKLQIFISSTYTDLKEERQAAVEAILGSRHIPAGMELFKAGNTSQLETIKKWINESDLYMLILGGRYGSVEPTSGKSYTQIEYEYALEREIPVFAVVLDDSFLFIKAADKSYEVFEKDNQEKYKEFKELVMSKIIKVVDDCKDIQIAIKDSIVELENDYPLCGWVRASEIEDSTKIIKENNKLLKENEKLKNQLEKIKDENKIGKIDYEELKKVLNKKVLKISAKFTRNNKEWIGSYLKFLILYKDDFITGITNKAGMSDLESHIYYDISPVLISFGLLEINKVAGVQYRRIEMSKAGLDFIARLEIENNK</sequence>
<feature type="coiled-coil region" evidence="1">
    <location>
        <begin position="176"/>
        <end position="210"/>
    </location>
</feature>
<dbReference type="InterPro" id="IPR025139">
    <property type="entry name" value="DUF4062"/>
</dbReference>
<dbReference type="AlphaFoldDB" id="A0AAE5H088"/>
<dbReference type="EMBL" id="JABTDW010000001">
    <property type="protein sequence ID" value="NSB12140.1"/>
    <property type="molecule type" value="Genomic_DNA"/>
</dbReference>
<keyword evidence="1" id="KW-0175">Coiled coil</keyword>
<organism evidence="3 4">
    <name type="scientific">Clostridium beijerinckii</name>
    <name type="common">Clostridium MP</name>
    <dbReference type="NCBI Taxonomy" id="1520"/>
    <lineage>
        <taxon>Bacteria</taxon>
        <taxon>Bacillati</taxon>
        <taxon>Bacillota</taxon>
        <taxon>Clostridia</taxon>
        <taxon>Eubacteriales</taxon>
        <taxon>Clostridiaceae</taxon>
        <taxon>Clostridium</taxon>
    </lineage>
</organism>
<evidence type="ECO:0000256" key="1">
    <source>
        <dbReference type="SAM" id="Coils"/>
    </source>
</evidence>
<evidence type="ECO:0000313" key="4">
    <source>
        <dbReference type="Proteomes" id="UP000822184"/>
    </source>
</evidence>
<dbReference type="Proteomes" id="UP000822184">
    <property type="component" value="Unassembled WGS sequence"/>
</dbReference>
<gene>
    <name evidence="3" type="ORF">BCD95_000399</name>
</gene>
<comment type="caution">
    <text evidence="3">The sequence shown here is derived from an EMBL/GenBank/DDBJ whole genome shotgun (WGS) entry which is preliminary data.</text>
</comment>
<protein>
    <submittedName>
        <fullName evidence="3">Regulator of replication initiation timing</fullName>
    </submittedName>
</protein>
<dbReference type="RefSeq" id="WP_077856384.1">
    <property type="nucleotide sequence ID" value="NZ_JABTDW010000001.1"/>
</dbReference>
<evidence type="ECO:0000259" key="2">
    <source>
        <dbReference type="Pfam" id="PF13271"/>
    </source>
</evidence>
<evidence type="ECO:0000313" key="3">
    <source>
        <dbReference type="EMBL" id="NSB12140.1"/>
    </source>
</evidence>
<proteinExistence type="predicted"/>
<accession>A0AAE5H088</accession>
<reference evidence="3" key="1">
    <citation type="submission" date="2020-06" db="EMBL/GenBank/DDBJ databases">
        <title>Genomic insights into acetone-butanol-ethanol (ABE) fermentation by sequencing solventogenic clostridia strains.</title>
        <authorList>
            <person name="Brown S."/>
        </authorList>
    </citation>
    <scope>NUCLEOTIDE SEQUENCE</scope>
    <source>
        <strain evidence="3">DJ123</strain>
    </source>
</reference>
<name>A0AAE5H088_CLOBE</name>